<keyword evidence="6" id="KW-1185">Reference proteome</keyword>
<dbReference type="Proteomes" id="UP000255231">
    <property type="component" value="Unassembled WGS sequence"/>
</dbReference>
<dbReference type="Proteomes" id="UP000185725">
    <property type="component" value="Unassembled WGS sequence"/>
</dbReference>
<evidence type="ECO:0000259" key="3">
    <source>
        <dbReference type="Pfam" id="PF18962"/>
    </source>
</evidence>
<dbReference type="NCBIfam" id="TIGR04183">
    <property type="entry name" value="Por_Secre_tail"/>
    <property type="match status" value="1"/>
</dbReference>
<evidence type="ECO:0000313" key="5">
    <source>
        <dbReference type="EMBL" id="SUX42653.1"/>
    </source>
</evidence>
<dbReference type="Gene3D" id="2.130.10.10">
    <property type="entry name" value="YVTN repeat-like/Quinoprotein amine dehydrogenase"/>
    <property type="match status" value="3"/>
</dbReference>
<dbReference type="AlphaFoldDB" id="A0A381F840"/>
<proteinExistence type="predicted"/>
<evidence type="ECO:0000313" key="7">
    <source>
        <dbReference type="Proteomes" id="UP000255231"/>
    </source>
</evidence>
<reference evidence="5 7" key="2">
    <citation type="submission" date="2018-06" db="EMBL/GenBank/DDBJ databases">
        <authorList>
            <consortium name="Pathogen Informatics"/>
            <person name="Doyle S."/>
        </authorList>
    </citation>
    <scope>NUCLEOTIDE SEQUENCE [LARGE SCALE GENOMIC DNA]</scope>
    <source>
        <strain evidence="5 7">NCTC13560</strain>
    </source>
</reference>
<organism evidence="5 7">
    <name type="scientific">Chryseobacterium indoltheticum</name>
    <dbReference type="NCBI Taxonomy" id="254"/>
    <lineage>
        <taxon>Bacteria</taxon>
        <taxon>Pseudomonadati</taxon>
        <taxon>Bacteroidota</taxon>
        <taxon>Flavobacteriia</taxon>
        <taxon>Flavobacteriales</taxon>
        <taxon>Weeksellaceae</taxon>
        <taxon>Chryseobacterium group</taxon>
        <taxon>Chryseobacterium</taxon>
    </lineage>
</organism>
<dbReference type="InterPro" id="IPR026444">
    <property type="entry name" value="Secre_tail"/>
</dbReference>
<dbReference type="EMBL" id="FTMF01000001">
    <property type="protein sequence ID" value="SIP92284.1"/>
    <property type="molecule type" value="Genomic_DNA"/>
</dbReference>
<protein>
    <submittedName>
        <fullName evidence="4 5">Por secretion system C-terminal sorting domain</fullName>
    </submittedName>
</protein>
<dbReference type="KEGG" id="cil:EG358_04350"/>
<feature type="chain" id="PRO_5016772907" evidence="2">
    <location>
        <begin position="21"/>
        <end position="941"/>
    </location>
</feature>
<dbReference type="GeneID" id="303672920"/>
<sequence>MMLKLFLSVGLIGTSFLLNAQEVTKKEEIQNSKANEKYLKHIKDATQAFKKNVQFAKKHNQKPPNEYYLQDFIATMDPETGQVSNQNYVELDKRVESGTYRPEKKLKMFNGVNSQYSSKNINSLWVERGPYEVGGRVRGIMFDPNDVTGKKVWAGGVSGGLWYNNDITNATSEWVLVDGFWSNTTVSCIVSDPNNSQIFYVGTGEVETGDFSGLGIWKTTDGGATWQQIFNIENGYASNGVKKGIYNVPDIQVVNNNGVSEVYAGVAGTYLGDMSGNVSFAGVYEAGLYKSTDGTNFTLLNTLLSTTTQGYDIQDIEVGTDNSIWVSTRSSFVGSSSSGGKIFKSNDYGATFTNVYDVGNKNSRVMVEVSNTNPLKAYALLQGATNAEPVRILKTVDGGTTWISTDVAVSGITLPNPIDTGQPDNDFTRGQAFYDLVIETDPQNDEHVYVGGIDSYKSTDGGATWTQYTKWSNNNLLNAANIAGVHADQHALVFNPKNLNQFVMGNDGGIFFAADKNNLANNSAIGVRNKRLNITQFYHGTLNPTATFANENMILGAQDNGTRRLSGVPLANNFYTSSEVYGGDGAYTAYDDQGLYHIASYVYNNHIIFNAQGAYNLLSSSTQRNAGQFINPLAVDRNLDIAYTNANSSSSTSIVLNRISGLASVPLSLTRTQLTIVAVTAGEFATDIFVSPYTTASSTLFIGLSSGKLFKVTNANATHSTSQINFDFGGYISDIKLGASESEIMVTVSNFNKTSVFYSIDGGTTWISKEGNLPDIPVKAIFMNPEDNNEVILGTYFGVWGTANFQATSPTWALYSDGLGKFKVNHFDYRASDKTILAVTYGRGAFTTKIDNTTLATNETQQNSVANQVYPNPTRGPLHVKLANGKPVDIEIFDVSGKLVMTKKNIKSDEEFNIENLIKGDYVLKAIQNGNIVYTSVIIRK</sequence>
<evidence type="ECO:0000313" key="4">
    <source>
        <dbReference type="EMBL" id="SIP92284.1"/>
    </source>
</evidence>
<feature type="domain" description="Secretion system C-terminal sorting" evidence="3">
    <location>
        <begin position="869"/>
        <end position="939"/>
    </location>
</feature>
<evidence type="ECO:0000256" key="1">
    <source>
        <dbReference type="ARBA" id="ARBA00022729"/>
    </source>
</evidence>
<dbReference type="Pfam" id="PF18962">
    <property type="entry name" value="Por_Secre_tail"/>
    <property type="match status" value="1"/>
</dbReference>
<keyword evidence="1 2" id="KW-0732">Signal</keyword>
<name>A0A381F840_9FLAO</name>
<feature type="signal peptide" evidence="2">
    <location>
        <begin position="1"/>
        <end position="20"/>
    </location>
</feature>
<dbReference type="RefSeq" id="WP_115596400.1">
    <property type="nucleotide sequence ID" value="NZ_CP033929.1"/>
</dbReference>
<gene>
    <name evidence="5" type="ORF">NCTC13560_01475</name>
    <name evidence="4" type="ORF">SAMN05421682_101346</name>
</gene>
<evidence type="ECO:0000256" key="2">
    <source>
        <dbReference type="SAM" id="SignalP"/>
    </source>
</evidence>
<evidence type="ECO:0000313" key="6">
    <source>
        <dbReference type="Proteomes" id="UP000185725"/>
    </source>
</evidence>
<dbReference type="EMBL" id="UFVS01000001">
    <property type="protein sequence ID" value="SUX42653.1"/>
    <property type="molecule type" value="Genomic_DNA"/>
</dbReference>
<dbReference type="OrthoDB" id="9757947at2"/>
<reference evidence="4 6" key="1">
    <citation type="submission" date="2017-01" db="EMBL/GenBank/DDBJ databases">
        <authorList>
            <person name="Varghese N."/>
            <person name="Submissions S."/>
        </authorList>
    </citation>
    <scope>NUCLEOTIDE SEQUENCE [LARGE SCALE GENOMIC DNA]</scope>
    <source>
        <strain evidence="4 6">ATCC 27950</strain>
    </source>
</reference>
<dbReference type="InterPro" id="IPR015943">
    <property type="entry name" value="WD40/YVTN_repeat-like_dom_sf"/>
</dbReference>
<dbReference type="SUPFAM" id="SSF110296">
    <property type="entry name" value="Oligoxyloglucan reducing end-specific cellobiohydrolase"/>
    <property type="match status" value="2"/>
</dbReference>
<accession>A0A381F840</accession>